<feature type="transmembrane region" description="Helical" evidence="7">
    <location>
        <begin position="437"/>
        <end position="457"/>
    </location>
</feature>
<feature type="domain" description="ABC3 transporter permease C-terminal" evidence="8">
    <location>
        <begin position="334"/>
        <end position="463"/>
    </location>
</feature>
<feature type="transmembrane region" description="Helical" evidence="7">
    <location>
        <begin position="375"/>
        <end position="402"/>
    </location>
</feature>
<keyword evidence="6 7" id="KW-0472">Membrane</keyword>
<dbReference type="PANTHER" id="PTHR30489:SF0">
    <property type="entry name" value="LIPOPROTEIN-RELEASING SYSTEM TRANSMEMBRANE PROTEIN LOLE"/>
    <property type="match status" value="1"/>
</dbReference>
<evidence type="ECO:0000256" key="5">
    <source>
        <dbReference type="ARBA" id="ARBA00022989"/>
    </source>
</evidence>
<proteinExistence type="inferred from homology"/>
<dbReference type="GO" id="GO:0098797">
    <property type="term" value="C:plasma membrane protein complex"/>
    <property type="evidence" value="ECO:0007669"/>
    <property type="project" value="TreeGrafter"/>
</dbReference>
<accession>A0A7D4BC49</accession>
<name>A0A7D4BC49_9BACT</name>
<dbReference type="RefSeq" id="WP_173075351.1">
    <property type="nucleotide sequence ID" value="NZ_CP041345.1"/>
</dbReference>
<dbReference type="KEGG" id="ttz:FHG85_09750"/>
<keyword evidence="5 7" id="KW-1133">Transmembrane helix</keyword>
<protein>
    <submittedName>
        <fullName evidence="9">ABC transporter permease</fullName>
    </submittedName>
</protein>
<keyword evidence="4 7" id="KW-0812">Transmembrane</keyword>
<sequence length="471" mass="52974">MSFLKMAQRNLWRNKRRTAITVSSIFFAVLLAVVMRSFQLGTYSLMIKNAIEQYYGFIRVQHPDYTFDPSLDNTIDYDSSIIEQIANIPNVKSITSRLETFALASSGNITKGVLVIGIDINKEKAFSNPEQFIAHYIINKDAANSVISRFNVTDEIADILKGNIGTAFVDSTKLVSIFDDLPITLEAVKEILKLSKIEGQFLTPNDNGVVISSRLAKFLNAQVGDSLILLSQGYHGSSAAGLYPIRGIVRIPNPELDNRLVYMPINQTQEFTSAYNKIAYYAINLDNTSDEMLTATNDSISKLLMGSELESKTWKELNKVLVQQIESDNQSGKIFLFLLYFVVFFGIFGTVVMMIHERIHEFAVLISVGMQRSKLFLTIFLEMLIMALIGIALGYVVGLPIIHYYNIHPIRLTGELAKWMMDMGFEPLMPMAPFGSYITWQGVSVFLMVLLASIYPLRKISKLKVAESIKR</sequence>
<evidence type="ECO:0000313" key="10">
    <source>
        <dbReference type="Proteomes" id="UP000500961"/>
    </source>
</evidence>
<evidence type="ECO:0000256" key="4">
    <source>
        <dbReference type="ARBA" id="ARBA00022692"/>
    </source>
</evidence>
<dbReference type="Proteomes" id="UP000500961">
    <property type="component" value="Chromosome"/>
</dbReference>
<dbReference type="InterPro" id="IPR003838">
    <property type="entry name" value="ABC3_permease_C"/>
</dbReference>
<organism evidence="9 10">
    <name type="scientific">Tenuifilum thalassicum</name>
    <dbReference type="NCBI Taxonomy" id="2590900"/>
    <lineage>
        <taxon>Bacteria</taxon>
        <taxon>Pseudomonadati</taxon>
        <taxon>Bacteroidota</taxon>
        <taxon>Bacteroidia</taxon>
        <taxon>Bacteroidales</taxon>
        <taxon>Tenuifilaceae</taxon>
        <taxon>Tenuifilum</taxon>
    </lineage>
</organism>
<feature type="transmembrane region" description="Helical" evidence="7">
    <location>
        <begin position="334"/>
        <end position="355"/>
    </location>
</feature>
<evidence type="ECO:0000256" key="7">
    <source>
        <dbReference type="SAM" id="Phobius"/>
    </source>
</evidence>
<evidence type="ECO:0000313" key="9">
    <source>
        <dbReference type="EMBL" id="QKG80540.1"/>
    </source>
</evidence>
<dbReference type="GO" id="GO:0044874">
    <property type="term" value="P:lipoprotein localization to outer membrane"/>
    <property type="evidence" value="ECO:0007669"/>
    <property type="project" value="TreeGrafter"/>
</dbReference>
<gene>
    <name evidence="9" type="ORF">FHG85_09750</name>
</gene>
<dbReference type="Pfam" id="PF02687">
    <property type="entry name" value="FtsX"/>
    <property type="match status" value="1"/>
</dbReference>
<dbReference type="EMBL" id="CP041345">
    <property type="protein sequence ID" value="QKG80540.1"/>
    <property type="molecule type" value="Genomic_DNA"/>
</dbReference>
<evidence type="ECO:0000256" key="3">
    <source>
        <dbReference type="ARBA" id="ARBA00022475"/>
    </source>
</evidence>
<dbReference type="PANTHER" id="PTHR30489">
    <property type="entry name" value="LIPOPROTEIN-RELEASING SYSTEM TRANSMEMBRANE PROTEIN LOLE"/>
    <property type="match status" value="1"/>
</dbReference>
<comment type="subcellular location">
    <subcellularLocation>
        <location evidence="1">Cell membrane</location>
        <topology evidence="1">Multi-pass membrane protein</topology>
    </subcellularLocation>
</comment>
<evidence type="ECO:0000259" key="8">
    <source>
        <dbReference type="Pfam" id="PF02687"/>
    </source>
</evidence>
<evidence type="ECO:0000256" key="1">
    <source>
        <dbReference type="ARBA" id="ARBA00004651"/>
    </source>
</evidence>
<keyword evidence="10" id="KW-1185">Reference proteome</keyword>
<keyword evidence="3" id="KW-1003">Cell membrane</keyword>
<comment type="similarity">
    <text evidence="2">Belongs to the ABC-4 integral membrane protein family. LolC/E subfamily.</text>
</comment>
<dbReference type="AlphaFoldDB" id="A0A7D4BC49"/>
<evidence type="ECO:0000256" key="2">
    <source>
        <dbReference type="ARBA" id="ARBA00005236"/>
    </source>
</evidence>
<dbReference type="InterPro" id="IPR051447">
    <property type="entry name" value="Lipoprotein-release_system"/>
</dbReference>
<reference evidence="9 10" key="1">
    <citation type="submission" date="2019-07" db="EMBL/GenBank/DDBJ databases">
        <title>Thalassofilum flectens gen. nov., sp. nov., a novel moderate thermophilic anaerobe from a shallow sea hot spring in Kunashir Island (Russia), representing a new family in the order Bacteroidales, and proposal of Thalassofilacea fam. nov.</title>
        <authorList>
            <person name="Kochetkova T.V."/>
            <person name="Podosokorskaya O.A."/>
            <person name="Novikov A."/>
            <person name="Elcheninov A.G."/>
            <person name="Toshchakov S.V."/>
            <person name="Kublanov I.V."/>
        </authorList>
    </citation>
    <scope>NUCLEOTIDE SEQUENCE [LARGE SCALE GENOMIC DNA]</scope>
    <source>
        <strain evidence="9 10">38-H</strain>
    </source>
</reference>
<evidence type="ECO:0000256" key="6">
    <source>
        <dbReference type="ARBA" id="ARBA00023136"/>
    </source>
</evidence>